<sequence length="473" mass="49728">MTPPSASNSNGGRFASNTGRAVQLRAKVPGVVHADIDILDTMSGPRRIVRVRIGGDANEDGKGGALSPRDGESIANAAHVALAERLPVVVELSSTGADISEGLAALHGWGQAAKALSSCSGIVPTVMAVSGPAVSGPALLLGLADHVVMTEDAYAFVSGPHMVRQFTGVPIDKMDLGGAGAHSRNTGVASAVVADADAAMEWVTNLFDYLPGHNDELSPRLPSDDPVDRPTPEAGEIIPATPTGSYDIRTVIRAIADDGELFELRAAWAANLVTAFASIAGRPVGFVANQPCALAGTLDIPASQKGARFVAFCDAFNIPLITLVDTPGFYPGKDLEWRGMIRHGAQMAFAYARATVPRINVTLRKSYGGAYIVMDSKRMGNDLALAWPSAEIAVMGAKGAVEILNRGIADEDRQALEDAYEERLLNPYIAADRGFIDAVIDPAETRAEVAAALVALEDKRERIQPRSHDNTPL</sequence>
<dbReference type="EMBL" id="CAEZXE010000137">
    <property type="protein sequence ID" value="CAB4687470.1"/>
    <property type="molecule type" value="Genomic_DNA"/>
</dbReference>
<feature type="compositionally biased region" description="Basic and acidic residues" evidence="1">
    <location>
        <begin position="217"/>
        <end position="231"/>
    </location>
</feature>
<dbReference type="EMBL" id="CAEZSU010000240">
    <property type="protein sequence ID" value="CAB4564497.1"/>
    <property type="molecule type" value="Genomic_DNA"/>
</dbReference>
<evidence type="ECO:0000313" key="3">
    <source>
        <dbReference type="EMBL" id="CAB4564497.1"/>
    </source>
</evidence>
<evidence type="ECO:0000256" key="1">
    <source>
        <dbReference type="SAM" id="MobiDB-lite"/>
    </source>
</evidence>
<dbReference type="InterPro" id="IPR011763">
    <property type="entry name" value="COA_CT_C"/>
</dbReference>
<dbReference type="Gene3D" id="3.90.226.10">
    <property type="entry name" value="2-enoyl-CoA Hydratase, Chain A, domain 1"/>
    <property type="match status" value="2"/>
</dbReference>
<feature type="region of interest" description="Disordered" evidence="1">
    <location>
        <begin position="217"/>
        <end position="240"/>
    </location>
</feature>
<feature type="domain" description="CoA carboxyltransferase C-terminal" evidence="2">
    <location>
        <begin position="226"/>
        <end position="459"/>
    </location>
</feature>
<gene>
    <name evidence="3" type="ORF">UFOPK1495_01700</name>
    <name evidence="4" type="ORF">UFOPK1603_01265</name>
    <name evidence="5" type="ORF">UFOPK1711_00893</name>
    <name evidence="6" type="ORF">UFOPK2143_01287</name>
    <name evidence="7" type="ORF">UFOPK2350_01389</name>
</gene>
<evidence type="ECO:0000259" key="2">
    <source>
        <dbReference type="PROSITE" id="PS50989"/>
    </source>
</evidence>
<dbReference type="GO" id="GO:0004658">
    <property type="term" value="F:propionyl-CoA carboxylase activity"/>
    <property type="evidence" value="ECO:0007669"/>
    <property type="project" value="TreeGrafter"/>
</dbReference>
<dbReference type="Pfam" id="PF01039">
    <property type="entry name" value="Carboxyl_trans"/>
    <property type="match status" value="1"/>
</dbReference>
<evidence type="ECO:0000313" key="6">
    <source>
        <dbReference type="EMBL" id="CAB4651199.1"/>
    </source>
</evidence>
<evidence type="ECO:0000313" key="5">
    <source>
        <dbReference type="EMBL" id="CAB4577147.1"/>
    </source>
</evidence>
<dbReference type="InterPro" id="IPR029045">
    <property type="entry name" value="ClpP/crotonase-like_dom_sf"/>
</dbReference>
<dbReference type="EMBL" id="CAEZTG010000124">
    <property type="protein sequence ID" value="CAB4572687.1"/>
    <property type="molecule type" value="Genomic_DNA"/>
</dbReference>
<proteinExistence type="predicted"/>
<dbReference type="InterPro" id="IPR034733">
    <property type="entry name" value="AcCoA_carboxyl_beta"/>
</dbReference>
<evidence type="ECO:0000313" key="7">
    <source>
        <dbReference type="EMBL" id="CAB4687470.1"/>
    </source>
</evidence>
<dbReference type="InterPro" id="IPR051047">
    <property type="entry name" value="AccD/PCCB"/>
</dbReference>
<name>A0A6J6E9A6_9ZZZZ</name>
<organism evidence="4">
    <name type="scientific">freshwater metagenome</name>
    <dbReference type="NCBI Taxonomy" id="449393"/>
    <lineage>
        <taxon>unclassified sequences</taxon>
        <taxon>metagenomes</taxon>
        <taxon>ecological metagenomes</taxon>
    </lineage>
</organism>
<dbReference type="PANTHER" id="PTHR43842">
    <property type="entry name" value="PROPIONYL-COA CARBOXYLASE BETA CHAIN"/>
    <property type="match status" value="1"/>
</dbReference>
<dbReference type="EMBL" id="CAEZTR010000044">
    <property type="protein sequence ID" value="CAB4577147.1"/>
    <property type="molecule type" value="Genomic_DNA"/>
</dbReference>
<dbReference type="PANTHER" id="PTHR43842:SF2">
    <property type="entry name" value="PROPIONYL-COA CARBOXYLASE BETA CHAIN, MITOCHONDRIAL"/>
    <property type="match status" value="1"/>
</dbReference>
<reference evidence="4" key="1">
    <citation type="submission" date="2020-05" db="EMBL/GenBank/DDBJ databases">
        <authorList>
            <person name="Chiriac C."/>
            <person name="Salcher M."/>
            <person name="Ghai R."/>
            <person name="Kavagutti S V."/>
        </authorList>
    </citation>
    <scope>NUCLEOTIDE SEQUENCE</scope>
</reference>
<protein>
    <submittedName>
        <fullName evidence="4">Unannotated protein</fullName>
    </submittedName>
</protein>
<dbReference type="AlphaFoldDB" id="A0A6J6E9A6"/>
<evidence type="ECO:0000313" key="4">
    <source>
        <dbReference type="EMBL" id="CAB4572687.1"/>
    </source>
</evidence>
<dbReference type="SUPFAM" id="SSF52096">
    <property type="entry name" value="ClpP/crotonase"/>
    <property type="match status" value="2"/>
</dbReference>
<dbReference type="PROSITE" id="PS50989">
    <property type="entry name" value="COA_CT_CTER"/>
    <property type="match status" value="1"/>
</dbReference>
<accession>A0A6J6E9A6</accession>
<dbReference type="EMBL" id="CAEZVV010000093">
    <property type="protein sequence ID" value="CAB4651199.1"/>
    <property type="molecule type" value="Genomic_DNA"/>
</dbReference>